<dbReference type="KEGG" id="edi:EDI_140540"/>
<dbReference type="GeneID" id="5884710"/>
<organism evidence="3">
    <name type="scientific">Entamoeba dispar (strain ATCC PRA-260 / SAW760)</name>
    <dbReference type="NCBI Taxonomy" id="370354"/>
    <lineage>
        <taxon>Eukaryota</taxon>
        <taxon>Amoebozoa</taxon>
        <taxon>Evosea</taxon>
        <taxon>Archamoebae</taxon>
        <taxon>Mastigamoebida</taxon>
        <taxon>Entamoebidae</taxon>
        <taxon>Entamoeba</taxon>
    </lineage>
</organism>
<evidence type="ECO:0000313" key="3">
    <source>
        <dbReference type="Proteomes" id="UP000008076"/>
    </source>
</evidence>
<dbReference type="AlphaFoldDB" id="B0EN53"/>
<dbReference type="GO" id="GO:0005980">
    <property type="term" value="P:glycogen catabolic process"/>
    <property type="evidence" value="ECO:0007669"/>
    <property type="project" value="TreeGrafter"/>
</dbReference>
<evidence type="ECO:0000313" key="2">
    <source>
        <dbReference type="EMBL" id="EDR24049.1"/>
    </source>
</evidence>
<keyword evidence="2" id="KW-0328">Glycosyltransferase</keyword>
<reference evidence="3" key="1">
    <citation type="submission" date="2007-12" db="EMBL/GenBank/DDBJ databases">
        <title>Annotation of Entamoeba dispar SAW760.</title>
        <authorList>
            <person name="Lorenzi H."/>
            <person name="Inman J."/>
            <person name="Schobel S."/>
            <person name="Amedeo P."/>
            <person name="Caler E."/>
        </authorList>
    </citation>
    <scope>NUCLEOTIDE SEQUENCE [LARGE SCALE GENOMIC DNA]</scope>
    <source>
        <strain evidence="3">ATCC PRA-260 / SAW760</strain>
    </source>
</reference>
<keyword evidence="2" id="KW-0808">Transferase</keyword>
<dbReference type="GO" id="GO:0008184">
    <property type="term" value="F:glycogen phosphorylase activity"/>
    <property type="evidence" value="ECO:0007669"/>
    <property type="project" value="InterPro"/>
</dbReference>
<proteinExistence type="inferred from homology"/>
<dbReference type="EMBL" id="DS550053">
    <property type="protein sequence ID" value="EDR24049.1"/>
    <property type="molecule type" value="Genomic_DNA"/>
</dbReference>
<dbReference type="OrthoDB" id="9215500at2759"/>
<dbReference type="RefSeq" id="XP_001739575.1">
    <property type="nucleotide sequence ID" value="XM_001739523.1"/>
</dbReference>
<gene>
    <name evidence="2" type="ORF">EDI_140540</name>
</gene>
<dbReference type="GO" id="GO:0030170">
    <property type="term" value="F:pyridoxal phosphate binding"/>
    <property type="evidence" value="ECO:0007669"/>
    <property type="project" value="TreeGrafter"/>
</dbReference>
<dbReference type="OMA" id="KFFGSSM"/>
<dbReference type="Proteomes" id="UP000008076">
    <property type="component" value="Unassembled WGS sequence"/>
</dbReference>
<sequence length="182" mass="21276">MTTQIRRSVSMNKLKAGRTTADGIPINFEDDKFKKLWDYCSMYLSKDVETIKRQIANHLEYTLACNRLDFRPYAIYQAAAYSLRDRMLEFWNDTQSYFTDVQTKRVYYMSIEYLIGRSLMNSICNLDLEAPYTDALKFFGSSMKELYEYEEDAALGSERLGRLAACSLISCYIKLSSMGIWY</sequence>
<dbReference type="eggNOG" id="KOG2099">
    <property type="taxonomic scope" value="Eukaryota"/>
</dbReference>
<accession>B0EN53</accession>
<dbReference type="InterPro" id="IPR000811">
    <property type="entry name" value="Glyco_trans_35"/>
</dbReference>
<dbReference type="SUPFAM" id="SSF53756">
    <property type="entry name" value="UDP-Glycosyltransferase/glycogen phosphorylase"/>
    <property type="match status" value="1"/>
</dbReference>
<keyword evidence="3" id="KW-1185">Reference proteome</keyword>
<dbReference type="PANTHER" id="PTHR11468:SF3">
    <property type="entry name" value="GLYCOGEN PHOSPHORYLASE, LIVER FORM"/>
    <property type="match status" value="1"/>
</dbReference>
<name>B0EN53_ENTDS</name>
<dbReference type="GO" id="GO:0005737">
    <property type="term" value="C:cytoplasm"/>
    <property type="evidence" value="ECO:0007669"/>
    <property type="project" value="TreeGrafter"/>
</dbReference>
<protein>
    <submittedName>
        <fullName evidence="2">Glycogen phosphorylase, putative</fullName>
        <ecNumber evidence="2">2.4.1.1</ecNumber>
    </submittedName>
</protein>
<evidence type="ECO:0000256" key="1">
    <source>
        <dbReference type="ARBA" id="ARBA00006047"/>
    </source>
</evidence>
<dbReference type="Gene3D" id="3.40.50.2000">
    <property type="entry name" value="Glycogen Phosphorylase B"/>
    <property type="match status" value="1"/>
</dbReference>
<comment type="similarity">
    <text evidence="1">Belongs to the glycogen phosphorylase family.</text>
</comment>
<dbReference type="PANTHER" id="PTHR11468">
    <property type="entry name" value="GLYCOGEN PHOSPHORYLASE"/>
    <property type="match status" value="1"/>
</dbReference>
<dbReference type="EC" id="2.4.1.1" evidence="2"/>